<dbReference type="Gene3D" id="3.40.50.1980">
    <property type="entry name" value="Nitrogenase molybdenum iron protein domain"/>
    <property type="match status" value="2"/>
</dbReference>
<keyword evidence="2" id="KW-0472">Membrane</keyword>
<evidence type="ECO:0000313" key="5">
    <source>
        <dbReference type="Proteomes" id="UP000198876"/>
    </source>
</evidence>
<dbReference type="EMBL" id="FOOQ01000005">
    <property type="protein sequence ID" value="SFG87647.1"/>
    <property type="molecule type" value="Genomic_DNA"/>
</dbReference>
<dbReference type="InterPro" id="IPR002491">
    <property type="entry name" value="ABC_transptr_periplasmic_BD"/>
</dbReference>
<feature type="transmembrane region" description="Helical" evidence="2">
    <location>
        <begin position="346"/>
        <end position="365"/>
    </location>
</feature>
<name>A0A1I2VHF5_9EURY</name>
<keyword evidence="5" id="KW-1185">Reference proteome</keyword>
<dbReference type="AlphaFoldDB" id="A0A1I2VHF5"/>
<protein>
    <submittedName>
        <fullName evidence="4">Iron complex transport system substrate-binding protein</fullName>
    </submittedName>
</protein>
<sequence length="370" mass="39358">MRDTTRTYLLTVVLVLSVVAAPVGAVSAAETTESNGDAAVECSFPVTVTDATGTEVTLSEEPTRVVTVNPSAAQIMWEIGAKEKVVGLSKYATNLDGADSRINVSTSENVVNVEKAVGAEPDLVLAPNATGTETVEQLREVGLTVYHFREAETMDDIQSDVETVGRLVGACEGAAETVSEMERDLDVVRETVDGQERPDVLYSFYGYTAGEGTFIHTIIETAGGNNVAADANITGYKQVNDEFVVDADPDWIIRNSDTPEVPRTDAYNSTTAVKEDQIVVVQIEHLNRPAPRVVNAVTKLAETFHPEAYAAAEATDTATPTAEPTPEQTDTPATADDSETETGAPGFGVLSAVSVVAAFGAVSMLRRRRR</sequence>
<evidence type="ECO:0000256" key="1">
    <source>
        <dbReference type="SAM" id="MobiDB-lite"/>
    </source>
</evidence>
<dbReference type="Pfam" id="PF01497">
    <property type="entry name" value="Peripla_BP_2"/>
    <property type="match status" value="1"/>
</dbReference>
<reference evidence="5" key="1">
    <citation type="submission" date="2016-10" db="EMBL/GenBank/DDBJ databases">
        <authorList>
            <person name="Varghese N."/>
            <person name="Submissions S."/>
        </authorList>
    </citation>
    <scope>NUCLEOTIDE SEQUENCE [LARGE SCALE GENOMIC DNA]</scope>
    <source>
        <strain evidence="5">CGMCC 1.7739</strain>
    </source>
</reference>
<dbReference type="PANTHER" id="PTHR30535">
    <property type="entry name" value="VITAMIN B12-BINDING PROTEIN"/>
    <property type="match status" value="1"/>
</dbReference>
<evidence type="ECO:0000256" key="2">
    <source>
        <dbReference type="SAM" id="Phobius"/>
    </source>
</evidence>
<dbReference type="InterPro" id="IPR026469">
    <property type="entry name" value="Peripla_PGF_1"/>
</dbReference>
<keyword evidence="2" id="KW-1133">Transmembrane helix</keyword>
<dbReference type="PROSITE" id="PS50983">
    <property type="entry name" value="FE_B12_PBP"/>
    <property type="match status" value="1"/>
</dbReference>
<dbReference type="RefSeq" id="WP_092893553.1">
    <property type="nucleotide sequence ID" value="NZ_FOOQ01000005.1"/>
</dbReference>
<feature type="compositionally biased region" description="Low complexity" evidence="1">
    <location>
        <begin position="312"/>
        <end position="335"/>
    </location>
</feature>
<evidence type="ECO:0000259" key="3">
    <source>
        <dbReference type="PROSITE" id="PS50983"/>
    </source>
</evidence>
<dbReference type="InterPro" id="IPR050902">
    <property type="entry name" value="ABC_Transporter_SBP"/>
</dbReference>
<dbReference type="Proteomes" id="UP000198876">
    <property type="component" value="Unassembled WGS sequence"/>
</dbReference>
<proteinExistence type="predicted"/>
<dbReference type="PANTHER" id="PTHR30535:SF34">
    <property type="entry name" value="MOLYBDATE-BINDING PROTEIN MOLA"/>
    <property type="match status" value="1"/>
</dbReference>
<evidence type="ECO:0000313" key="4">
    <source>
        <dbReference type="EMBL" id="SFG87647.1"/>
    </source>
</evidence>
<dbReference type="GO" id="GO:0071281">
    <property type="term" value="P:cellular response to iron ion"/>
    <property type="evidence" value="ECO:0007669"/>
    <property type="project" value="TreeGrafter"/>
</dbReference>
<organism evidence="4 5">
    <name type="scientific">Halopelagius inordinatus</name>
    <dbReference type="NCBI Taxonomy" id="553467"/>
    <lineage>
        <taxon>Archaea</taxon>
        <taxon>Methanobacteriati</taxon>
        <taxon>Methanobacteriota</taxon>
        <taxon>Stenosarchaea group</taxon>
        <taxon>Halobacteria</taxon>
        <taxon>Halobacteriales</taxon>
        <taxon>Haloferacaceae</taxon>
    </lineage>
</organism>
<dbReference type="NCBIfam" id="TIGR04281">
    <property type="entry name" value="peripla_PGF_1"/>
    <property type="match status" value="1"/>
</dbReference>
<dbReference type="STRING" id="553467.SAMN04488063_3187"/>
<gene>
    <name evidence="4" type="ORF">SAMN04488063_3187</name>
</gene>
<feature type="region of interest" description="Disordered" evidence="1">
    <location>
        <begin position="312"/>
        <end position="346"/>
    </location>
</feature>
<keyword evidence="2" id="KW-0812">Transmembrane</keyword>
<accession>A0A1I2VHF5</accession>
<feature type="domain" description="Fe/B12 periplasmic-binding" evidence="3">
    <location>
        <begin position="64"/>
        <end position="308"/>
    </location>
</feature>
<dbReference type="OrthoDB" id="214567at2157"/>
<dbReference type="SUPFAM" id="SSF53807">
    <property type="entry name" value="Helical backbone' metal receptor"/>
    <property type="match status" value="1"/>
</dbReference>